<dbReference type="SMART" id="SM00363">
    <property type="entry name" value="S4"/>
    <property type="match status" value="1"/>
</dbReference>
<reference evidence="5" key="1">
    <citation type="journal article" date="2019" name="Int. J. Syst. Evol. Microbiol.">
        <title>The Global Catalogue of Microorganisms (GCM) 10K type strain sequencing project: providing services to taxonomists for standard genome sequencing and annotation.</title>
        <authorList>
            <consortium name="The Broad Institute Genomics Platform"/>
            <consortium name="The Broad Institute Genome Sequencing Center for Infectious Disease"/>
            <person name="Wu L."/>
            <person name="Ma J."/>
        </authorList>
    </citation>
    <scope>NUCLEOTIDE SEQUENCE [LARGE SCALE GENOMIC DNA]</scope>
    <source>
        <strain evidence="5">KCTC 62192</strain>
    </source>
</reference>
<dbReference type="RefSeq" id="WP_377832807.1">
    <property type="nucleotide sequence ID" value="NZ_JBHRSK010000004.1"/>
</dbReference>
<feature type="region of interest" description="Disordered" evidence="2">
    <location>
        <begin position="96"/>
        <end position="131"/>
    </location>
</feature>
<protein>
    <submittedName>
        <fullName evidence="4">RNA-binding S4 domain-containing protein</fullName>
    </submittedName>
</protein>
<sequence length="131" mass="14151">MAGPAQDAPGGPQGPRPTLRLDKWLWQARFYKTRSLATKSVQEGRIRVNAARVTKPAQAVGPGDTLTFAVGGRVRVVRILAIGLRRGPAPEAQALYEDLSPPALDAPASGGPRPTKKDRRNLDQRRSPPLE</sequence>
<evidence type="ECO:0000259" key="3">
    <source>
        <dbReference type="SMART" id="SM00363"/>
    </source>
</evidence>
<comment type="caution">
    <text evidence="4">The sequence shown here is derived from an EMBL/GenBank/DDBJ whole genome shotgun (WGS) entry which is preliminary data.</text>
</comment>
<dbReference type="CDD" id="cd00165">
    <property type="entry name" value="S4"/>
    <property type="match status" value="1"/>
</dbReference>
<evidence type="ECO:0000313" key="5">
    <source>
        <dbReference type="Proteomes" id="UP001595443"/>
    </source>
</evidence>
<dbReference type="InterPro" id="IPR002942">
    <property type="entry name" value="S4_RNA-bd"/>
</dbReference>
<dbReference type="PROSITE" id="PS50889">
    <property type="entry name" value="S4"/>
    <property type="match status" value="1"/>
</dbReference>
<proteinExistence type="predicted"/>
<evidence type="ECO:0000256" key="2">
    <source>
        <dbReference type="SAM" id="MobiDB-lite"/>
    </source>
</evidence>
<dbReference type="EMBL" id="JBHRSK010000004">
    <property type="protein sequence ID" value="MFC2968133.1"/>
    <property type="molecule type" value="Genomic_DNA"/>
</dbReference>
<keyword evidence="1" id="KW-0694">RNA-binding</keyword>
<evidence type="ECO:0000256" key="1">
    <source>
        <dbReference type="PROSITE-ProRule" id="PRU00182"/>
    </source>
</evidence>
<gene>
    <name evidence="4" type="ORF">ACFOES_08510</name>
</gene>
<keyword evidence="5" id="KW-1185">Reference proteome</keyword>
<evidence type="ECO:0000313" key="4">
    <source>
        <dbReference type="EMBL" id="MFC2968133.1"/>
    </source>
</evidence>
<feature type="domain" description="RNA-binding S4" evidence="3">
    <location>
        <begin position="19"/>
        <end position="82"/>
    </location>
</feature>
<dbReference type="InterPro" id="IPR036986">
    <property type="entry name" value="S4_RNA-bd_sf"/>
</dbReference>
<dbReference type="Gene3D" id="3.10.290.10">
    <property type="entry name" value="RNA-binding S4 domain"/>
    <property type="match status" value="1"/>
</dbReference>
<dbReference type="Proteomes" id="UP001595443">
    <property type="component" value="Unassembled WGS sequence"/>
</dbReference>
<name>A0ABV7AGP7_9RHOB</name>
<dbReference type="SUPFAM" id="SSF55174">
    <property type="entry name" value="Alpha-L RNA-binding motif"/>
    <property type="match status" value="1"/>
</dbReference>
<dbReference type="Pfam" id="PF01479">
    <property type="entry name" value="S4"/>
    <property type="match status" value="1"/>
</dbReference>
<accession>A0ABV7AGP7</accession>
<organism evidence="4 5">
    <name type="scientific">Acidimangrovimonas pyrenivorans</name>
    <dbReference type="NCBI Taxonomy" id="2030798"/>
    <lineage>
        <taxon>Bacteria</taxon>
        <taxon>Pseudomonadati</taxon>
        <taxon>Pseudomonadota</taxon>
        <taxon>Alphaproteobacteria</taxon>
        <taxon>Rhodobacterales</taxon>
        <taxon>Paracoccaceae</taxon>
        <taxon>Acidimangrovimonas</taxon>
    </lineage>
</organism>
<feature type="compositionally biased region" description="Basic and acidic residues" evidence="2">
    <location>
        <begin position="120"/>
        <end position="131"/>
    </location>
</feature>